<dbReference type="CDD" id="cd00092">
    <property type="entry name" value="HTH_CRP"/>
    <property type="match status" value="1"/>
</dbReference>
<dbReference type="AlphaFoldDB" id="A0A6N2UZ94"/>
<name>A0A6N2UZ94_9FIRM</name>
<dbReference type="GO" id="GO:0003677">
    <property type="term" value="F:DNA binding"/>
    <property type="evidence" value="ECO:0007669"/>
    <property type="project" value="UniProtKB-KW"/>
</dbReference>
<feature type="domain" description="HTH crp-type" evidence="4">
    <location>
        <begin position="145"/>
        <end position="211"/>
    </location>
</feature>
<dbReference type="Pfam" id="PF13545">
    <property type="entry name" value="HTH_Crp_2"/>
    <property type="match status" value="1"/>
</dbReference>
<dbReference type="InterPro" id="IPR036390">
    <property type="entry name" value="WH_DNA-bd_sf"/>
</dbReference>
<reference evidence="5" key="1">
    <citation type="submission" date="2019-11" db="EMBL/GenBank/DDBJ databases">
        <authorList>
            <person name="Feng L."/>
        </authorList>
    </citation>
    <scope>NUCLEOTIDE SEQUENCE</scope>
    <source>
        <strain evidence="5">BgluceraseaLFYP119</strain>
    </source>
</reference>
<keyword evidence="2" id="KW-0238">DNA-binding</keyword>
<evidence type="ECO:0000256" key="2">
    <source>
        <dbReference type="ARBA" id="ARBA00023125"/>
    </source>
</evidence>
<accession>A0A6N2UZ94</accession>
<dbReference type="Gene3D" id="1.10.10.10">
    <property type="entry name" value="Winged helix-like DNA-binding domain superfamily/Winged helix DNA-binding domain"/>
    <property type="match status" value="1"/>
</dbReference>
<evidence type="ECO:0000313" key="5">
    <source>
        <dbReference type="EMBL" id="VYT22032.1"/>
    </source>
</evidence>
<dbReference type="CDD" id="cd00038">
    <property type="entry name" value="CAP_ED"/>
    <property type="match status" value="1"/>
</dbReference>
<dbReference type="InterPro" id="IPR018490">
    <property type="entry name" value="cNMP-bd_dom_sf"/>
</dbReference>
<dbReference type="SMART" id="SM00419">
    <property type="entry name" value="HTH_CRP"/>
    <property type="match status" value="1"/>
</dbReference>
<dbReference type="PROSITE" id="PS51063">
    <property type="entry name" value="HTH_CRP_2"/>
    <property type="match status" value="1"/>
</dbReference>
<evidence type="ECO:0000256" key="1">
    <source>
        <dbReference type="ARBA" id="ARBA00023015"/>
    </source>
</evidence>
<organism evidence="5">
    <name type="scientific">Blautia glucerasea</name>
    <dbReference type="NCBI Taxonomy" id="536633"/>
    <lineage>
        <taxon>Bacteria</taxon>
        <taxon>Bacillati</taxon>
        <taxon>Bacillota</taxon>
        <taxon>Clostridia</taxon>
        <taxon>Lachnospirales</taxon>
        <taxon>Lachnospiraceae</taxon>
        <taxon>Blautia</taxon>
    </lineage>
</organism>
<dbReference type="InterPro" id="IPR012318">
    <property type="entry name" value="HTH_CRP"/>
</dbReference>
<dbReference type="InterPro" id="IPR014710">
    <property type="entry name" value="RmlC-like_jellyroll"/>
</dbReference>
<dbReference type="Pfam" id="PF00027">
    <property type="entry name" value="cNMP_binding"/>
    <property type="match status" value="1"/>
</dbReference>
<dbReference type="PRINTS" id="PR00034">
    <property type="entry name" value="HTHCRP"/>
</dbReference>
<evidence type="ECO:0000259" key="4">
    <source>
        <dbReference type="PROSITE" id="PS51063"/>
    </source>
</evidence>
<sequence>MDLASYFPIWDKLTPSQQQTVSQTAFHRFVPAGTVLHNGSVSCLGMLLVLSGQLRSYILSDEGREVTLYRLFERDVCIFSASCVMQNIQFEVTIEAEKDSEILVLPPYIYKKLMEESAPMANFSNQIMASRFTDVMWLIEQIMWKSFDKRLAGFLIEESVLDNTDSLKITHEKIANHLGTAREVVTRMLRYFQSEGLVKLSRGTIELTNKKGLEQISG</sequence>
<dbReference type="RefSeq" id="WP_156354761.1">
    <property type="nucleotide sequence ID" value="NZ_CACRST010000022.1"/>
</dbReference>
<gene>
    <name evidence="5" type="ORF">BGLFYP119_02324</name>
</gene>
<dbReference type="InterPro" id="IPR036388">
    <property type="entry name" value="WH-like_DNA-bd_sf"/>
</dbReference>
<dbReference type="Gene3D" id="2.60.120.10">
    <property type="entry name" value="Jelly Rolls"/>
    <property type="match status" value="1"/>
</dbReference>
<proteinExistence type="predicted"/>
<dbReference type="SUPFAM" id="SSF46785">
    <property type="entry name" value="Winged helix' DNA-binding domain"/>
    <property type="match status" value="1"/>
</dbReference>
<dbReference type="EMBL" id="CACRST010000022">
    <property type="protein sequence ID" value="VYT22032.1"/>
    <property type="molecule type" value="Genomic_DNA"/>
</dbReference>
<keyword evidence="3" id="KW-0804">Transcription</keyword>
<dbReference type="SUPFAM" id="SSF51206">
    <property type="entry name" value="cAMP-binding domain-like"/>
    <property type="match status" value="1"/>
</dbReference>
<dbReference type="GO" id="GO:0006355">
    <property type="term" value="P:regulation of DNA-templated transcription"/>
    <property type="evidence" value="ECO:0007669"/>
    <property type="project" value="InterPro"/>
</dbReference>
<evidence type="ECO:0000256" key="3">
    <source>
        <dbReference type="ARBA" id="ARBA00023163"/>
    </source>
</evidence>
<protein>
    <submittedName>
        <fullName evidence="5">Transcriptional activator FtrB</fullName>
    </submittedName>
</protein>
<dbReference type="InterPro" id="IPR000595">
    <property type="entry name" value="cNMP-bd_dom"/>
</dbReference>
<keyword evidence="1" id="KW-0805">Transcription regulation</keyword>